<evidence type="ECO:0000256" key="8">
    <source>
        <dbReference type="ARBA" id="ARBA00047899"/>
    </source>
</evidence>
<dbReference type="CDD" id="cd14046">
    <property type="entry name" value="STKc_EIF2AK4_GCN2_rpt2"/>
    <property type="match status" value="1"/>
</dbReference>
<comment type="caution">
    <text evidence="17">The sequence shown here is derived from an EMBL/GenBank/DDBJ whole genome shotgun (WGS) entry which is preliminary data.</text>
</comment>
<feature type="region of interest" description="Disordered" evidence="14">
    <location>
        <begin position="697"/>
        <end position="724"/>
    </location>
</feature>
<accession>A0A8H3YFN8</accession>
<dbReference type="Gene3D" id="1.10.510.10">
    <property type="entry name" value="Transferase(Phosphotransferase) domain 1"/>
    <property type="match status" value="2"/>
</dbReference>
<keyword evidence="3" id="KW-0808">Transferase</keyword>
<feature type="binding site" evidence="11">
    <location>
        <position position="603"/>
    </location>
    <ligand>
        <name>ATP</name>
        <dbReference type="ChEBI" id="CHEBI:30616"/>
    </ligand>
</feature>
<evidence type="ECO:0000256" key="2">
    <source>
        <dbReference type="ARBA" id="ARBA00022527"/>
    </source>
</evidence>
<organism evidence="17 18">
    <name type="scientific">Naganishia liquefaciens</name>
    <dbReference type="NCBI Taxonomy" id="104408"/>
    <lineage>
        <taxon>Eukaryota</taxon>
        <taxon>Fungi</taxon>
        <taxon>Dikarya</taxon>
        <taxon>Basidiomycota</taxon>
        <taxon>Agaricomycotina</taxon>
        <taxon>Tremellomycetes</taxon>
        <taxon>Filobasidiales</taxon>
        <taxon>Filobasidiaceae</taxon>
        <taxon>Naganishia</taxon>
    </lineage>
</organism>
<feature type="coiled-coil region" evidence="13">
    <location>
        <begin position="134"/>
        <end position="201"/>
    </location>
</feature>
<dbReference type="OrthoDB" id="341578at2759"/>
<name>A0A8H3YFN8_9TREE</name>
<dbReference type="GO" id="GO:0005524">
    <property type="term" value="F:ATP binding"/>
    <property type="evidence" value="ECO:0007669"/>
    <property type="project" value="UniProtKB-UniRule"/>
</dbReference>
<dbReference type="CDD" id="cd23823">
    <property type="entry name" value="RWD_GCN2"/>
    <property type="match status" value="1"/>
</dbReference>
<dbReference type="InterPro" id="IPR036621">
    <property type="entry name" value="Anticodon-bd_dom_sf"/>
</dbReference>
<dbReference type="PROSITE" id="PS00108">
    <property type="entry name" value="PROTEIN_KINASE_ST"/>
    <property type="match status" value="1"/>
</dbReference>
<dbReference type="PANTHER" id="PTHR11042">
    <property type="entry name" value="EUKARYOTIC TRANSLATION INITIATION FACTOR 2-ALPHA KINASE EIF2-ALPHA KINASE -RELATED"/>
    <property type="match status" value="1"/>
</dbReference>
<dbReference type="InterPro" id="IPR017441">
    <property type="entry name" value="Protein_kinase_ATP_BS"/>
</dbReference>
<dbReference type="GO" id="GO:0004694">
    <property type="term" value="F:eukaryotic translation initiation factor 2alpha kinase activity"/>
    <property type="evidence" value="ECO:0007669"/>
    <property type="project" value="InterPro"/>
</dbReference>
<dbReference type="Pfam" id="PF05773">
    <property type="entry name" value="RWD"/>
    <property type="match status" value="1"/>
</dbReference>
<evidence type="ECO:0000256" key="12">
    <source>
        <dbReference type="PROSITE-ProRule" id="PRU10141"/>
    </source>
</evidence>
<dbReference type="Gene3D" id="3.30.930.10">
    <property type="entry name" value="Bira Bifunctional Protein, Domain 2"/>
    <property type="match status" value="1"/>
</dbReference>
<dbReference type="PIRSF" id="PIRSF000660">
    <property type="entry name" value="Ser/Thr_PK_GCN2"/>
    <property type="match status" value="1"/>
</dbReference>
<feature type="active site" description="Proton acceptor" evidence="10">
    <location>
        <position position="789"/>
    </location>
</feature>
<dbReference type="EMBL" id="BLZA01000016">
    <property type="protein sequence ID" value="GHJ85901.1"/>
    <property type="molecule type" value="Genomic_DNA"/>
</dbReference>
<reference evidence="17" key="1">
    <citation type="submission" date="2020-07" db="EMBL/GenBank/DDBJ databases">
        <title>Draft Genome Sequence of a Deep-Sea Yeast, Naganishia (Cryptococcus) liquefaciens strain N6.</title>
        <authorList>
            <person name="Han Y.W."/>
            <person name="Kajitani R."/>
            <person name="Morimoto H."/>
            <person name="Parhat M."/>
            <person name="Tsubouchi H."/>
            <person name="Bakenova O."/>
            <person name="Ogata M."/>
            <person name="Argunhan B."/>
            <person name="Aoki R."/>
            <person name="Kajiwara S."/>
            <person name="Itoh T."/>
            <person name="Iwasaki H."/>
        </authorList>
    </citation>
    <scope>NUCLEOTIDE SEQUENCE</scope>
    <source>
        <strain evidence="17">N6</strain>
    </source>
</reference>
<dbReference type="SUPFAM" id="SSF52954">
    <property type="entry name" value="Class II aaRS ABD-related"/>
    <property type="match status" value="1"/>
</dbReference>
<evidence type="ECO:0000256" key="3">
    <source>
        <dbReference type="ARBA" id="ARBA00022679"/>
    </source>
</evidence>
<dbReference type="InterPro" id="IPR011009">
    <property type="entry name" value="Kinase-like_dom_sf"/>
</dbReference>
<evidence type="ECO:0000256" key="13">
    <source>
        <dbReference type="SAM" id="Coils"/>
    </source>
</evidence>
<feature type="domain" description="Protein kinase" evidence="15">
    <location>
        <begin position="234"/>
        <end position="518"/>
    </location>
</feature>
<evidence type="ECO:0000256" key="14">
    <source>
        <dbReference type="SAM" id="MobiDB-lite"/>
    </source>
</evidence>
<dbReference type="InterPro" id="IPR016135">
    <property type="entry name" value="UBQ-conjugating_enzyme/RWD"/>
</dbReference>
<keyword evidence="13" id="KW-0175">Coiled coil</keyword>
<dbReference type="PANTHER" id="PTHR11042:SF136">
    <property type="entry name" value="EIF-2-ALPHA KINASE GCN2"/>
    <property type="match status" value="1"/>
</dbReference>
<evidence type="ECO:0000256" key="7">
    <source>
        <dbReference type="ARBA" id="ARBA00037982"/>
    </source>
</evidence>
<dbReference type="Gene3D" id="3.10.110.10">
    <property type="entry name" value="Ubiquitin Conjugating Enzyme"/>
    <property type="match status" value="1"/>
</dbReference>
<dbReference type="PROSITE" id="PS50011">
    <property type="entry name" value="PROTEIN_KINASE_DOM"/>
    <property type="match status" value="2"/>
</dbReference>
<dbReference type="SMART" id="SM00591">
    <property type="entry name" value="RWD"/>
    <property type="match status" value="1"/>
</dbReference>
<comment type="catalytic activity">
    <reaction evidence="9">
        <text>L-seryl-[protein] + ATP = O-phospho-L-seryl-[protein] + ADP + H(+)</text>
        <dbReference type="Rhea" id="RHEA:17989"/>
        <dbReference type="Rhea" id="RHEA-COMP:9863"/>
        <dbReference type="Rhea" id="RHEA-COMP:11604"/>
        <dbReference type="ChEBI" id="CHEBI:15378"/>
        <dbReference type="ChEBI" id="CHEBI:29999"/>
        <dbReference type="ChEBI" id="CHEBI:30616"/>
        <dbReference type="ChEBI" id="CHEBI:83421"/>
        <dbReference type="ChEBI" id="CHEBI:456216"/>
        <dbReference type="EC" id="2.7.11.1"/>
    </reaction>
</comment>
<keyword evidence="5" id="KW-0418">Kinase</keyword>
<dbReference type="PROSITE" id="PS00107">
    <property type="entry name" value="PROTEIN_KINASE_ATP"/>
    <property type="match status" value="1"/>
</dbReference>
<dbReference type="EC" id="2.7.11.1" evidence="1"/>
<dbReference type="GO" id="GO:0005829">
    <property type="term" value="C:cytosol"/>
    <property type="evidence" value="ECO:0007669"/>
    <property type="project" value="TreeGrafter"/>
</dbReference>
<dbReference type="InterPro" id="IPR024435">
    <property type="entry name" value="HisRS-related_dom"/>
</dbReference>
<dbReference type="SMART" id="SM00220">
    <property type="entry name" value="S_TKc"/>
    <property type="match status" value="1"/>
</dbReference>
<evidence type="ECO:0000256" key="11">
    <source>
        <dbReference type="PIRSR" id="PIRSR000660-2"/>
    </source>
</evidence>
<feature type="compositionally biased region" description="Acidic residues" evidence="14">
    <location>
        <begin position="704"/>
        <end position="714"/>
    </location>
</feature>
<dbReference type="InterPro" id="IPR050339">
    <property type="entry name" value="CC_SR_Kinase"/>
</dbReference>
<evidence type="ECO:0000256" key="5">
    <source>
        <dbReference type="ARBA" id="ARBA00022777"/>
    </source>
</evidence>
<dbReference type="Gene3D" id="3.40.50.800">
    <property type="entry name" value="Anticodon-binding domain"/>
    <property type="match status" value="1"/>
</dbReference>
<dbReference type="GO" id="GO:0009893">
    <property type="term" value="P:positive regulation of metabolic process"/>
    <property type="evidence" value="ECO:0007669"/>
    <property type="project" value="UniProtKB-ARBA"/>
</dbReference>
<dbReference type="Pfam" id="PF12745">
    <property type="entry name" value="HGTP_anticodon2"/>
    <property type="match status" value="1"/>
</dbReference>
<keyword evidence="18" id="KW-1185">Reference proteome</keyword>
<dbReference type="InterPro" id="IPR016255">
    <property type="entry name" value="Gcn2"/>
</dbReference>
<keyword evidence="6 11" id="KW-0067">ATP-binding</keyword>
<evidence type="ECO:0000313" key="17">
    <source>
        <dbReference type="EMBL" id="GHJ85901.1"/>
    </source>
</evidence>
<evidence type="ECO:0000256" key="1">
    <source>
        <dbReference type="ARBA" id="ARBA00012513"/>
    </source>
</evidence>
<dbReference type="PROSITE" id="PS50908">
    <property type="entry name" value="RWD"/>
    <property type="match status" value="1"/>
</dbReference>
<sequence length="1587" mass="179042">MDELSIQSAQQQELDAMRAIFLDDWKDLPPVRTAWGTRGEAGWWIVRLKRHEGLVGVSLKGRLTKGYPAEPPSLSVVEPVLVSSAQVQTLTRLVHEFAKNHRGQPMLFEITSFIEEWIEENHMPLPMSNSVPTLMEQKTNRDTAKRQAEEEEARRATAREAALIEQQGHDLALKLQEEEARRDAERRLREAEDRQRRERGALLHRRFVPIGALEDRKVEFPGRSVCVGDSGVPCNTWVAYGAGTKDGLWMTYDVEGAADGVGEPSFEHPSAVKRKIPVCSLQVIEFAAAYYTTVPGQKRIESVYADLENLVTVRHPNLATIYAVKREYASGKWPRIYVLTERFPEGAKLRSWLTAVGCLSEDVTKRYMGDILSGLAVLHSRQVCHKGINTDQIVLSISDGRQPVIKLSGTSYQRQLVDMNRSNPFAASYVEDRLPESWLAPEEADNPYVFTKERDLWHVGVVMCQMLFGSESINRYSSLKMILDDEDAPHKTTLEVLHGLMHRHHKRRITAKQGAIMLTRQEVDSSGSVSVFSGSPSTTFFNRSPVAAKSLTEYYNEARSLQSTTPKSRYKDDFEEVEFLGEGGYGQVVKAKHKLEKRFYAIKKVRLLPSDNVEKVLREVQSLSNINHVRIVRYIQCWLEETDNVDPTSEYGETDSGTIASSDSADTPTNRDVSSNIFAPPDLNSLSMSSRSNRGFPLIRFSNDSDESSDEETDPSVQPQRIPHIARTPATPQPELKKRTLYIQMEFVEKQTLREAISQGLSETECWRLFRQILDALDYLASIKIVHRDLKPSNILLDAEGNIKICDFGLSTTETDPLVTLEALHSSARGMDMTSGIGTSFYIAPEVLSSKTYGNKADMYSLGIIFFEMCHQMGTGMERVQTLKDIRLPSIKFPSSWRINEKPNQTQIIQKLLTHDPTARPEAKEVLGSPLLPEGREDSYYAEAIRKVAHPSSVHYPRLVDRLFHAEVILDETESKAIDLTYDAGSTSSNDIIAWLRVVKGKLVELFRRHGAIELNTSLLIPVTPLLVGDQSKAARFLDTKGKLVQLPNDGLLAFARHASHTGLERMKRYQFGCRYSDVTVTGGQPKAIGEANFDIISPFRSMASEAELLGIVDKVITEFRGFSTYNFQLHVSHHVLLDILLEAIPLHARQDVRIILAELGTHFSAHAVRHRITEVVRLGKQVLDDIEACLVITSVDEIKRIFLTVFPGAARRLLPAFEDLDRLMASARLLGIAQPILVRPYMGKYAELFLGGVMFECVRRDDRHNKRDKPYEILAYGGRYDHLLRHFSMPTQRHARGEIHGVGLSLATDYLASRIMRIESNIVQRLLRNHRDTERSFGLWSPSRCDVYIASFGPGQLDLRLELVGQLWRAGVNADLQYDDDRALDDVMKDCSDQNVLYVIMPRPNRPQVKVRNVLRSTEEEVHRSDLVGWLMSGLAEQRRIDRALVQGDSGHAAVEKPMVVSMGETPESDIIILHRPDDEKKNKRHHKAIYFDKVKDFCTAAKITGLPVIGVEIPAHHLAQIALSPECIGDDEAWRALSHSFGAERGYADALRGTLQKVRMGKDVPAFAWMISLREMKAFIVQLSK</sequence>
<dbReference type="InterPro" id="IPR006575">
    <property type="entry name" value="RWD_dom"/>
</dbReference>
<dbReference type="InterPro" id="IPR000719">
    <property type="entry name" value="Prot_kinase_dom"/>
</dbReference>
<dbReference type="SUPFAM" id="SSF55681">
    <property type="entry name" value="Class II aaRS and biotin synthetases"/>
    <property type="match status" value="1"/>
</dbReference>
<proteinExistence type="inferred from homology"/>
<evidence type="ECO:0000256" key="6">
    <source>
        <dbReference type="ARBA" id="ARBA00022840"/>
    </source>
</evidence>
<evidence type="ECO:0000259" key="15">
    <source>
        <dbReference type="PROSITE" id="PS50011"/>
    </source>
</evidence>
<evidence type="ECO:0000256" key="10">
    <source>
        <dbReference type="PIRSR" id="PIRSR000660-1"/>
    </source>
</evidence>
<comment type="catalytic activity">
    <reaction evidence="8">
        <text>L-threonyl-[protein] + ATP = O-phospho-L-threonyl-[protein] + ADP + H(+)</text>
        <dbReference type="Rhea" id="RHEA:46608"/>
        <dbReference type="Rhea" id="RHEA-COMP:11060"/>
        <dbReference type="Rhea" id="RHEA-COMP:11605"/>
        <dbReference type="ChEBI" id="CHEBI:15378"/>
        <dbReference type="ChEBI" id="CHEBI:30013"/>
        <dbReference type="ChEBI" id="CHEBI:30616"/>
        <dbReference type="ChEBI" id="CHEBI:61977"/>
        <dbReference type="ChEBI" id="CHEBI:456216"/>
        <dbReference type="EC" id="2.7.11.1"/>
    </reaction>
</comment>
<feature type="region of interest" description="Disordered" evidence="14">
    <location>
        <begin position="645"/>
        <end position="679"/>
    </location>
</feature>
<keyword evidence="2" id="KW-0723">Serine/threonine-protein kinase</keyword>
<dbReference type="SUPFAM" id="SSF56112">
    <property type="entry name" value="Protein kinase-like (PK-like)"/>
    <property type="match status" value="2"/>
</dbReference>
<dbReference type="GO" id="GO:1990625">
    <property type="term" value="P:negative regulation of cytoplasmic translational initiation in response to stress"/>
    <property type="evidence" value="ECO:0007669"/>
    <property type="project" value="TreeGrafter"/>
</dbReference>
<evidence type="ECO:0000259" key="16">
    <source>
        <dbReference type="PROSITE" id="PS50908"/>
    </source>
</evidence>
<dbReference type="Proteomes" id="UP000620104">
    <property type="component" value="Unassembled WGS sequence"/>
</dbReference>
<dbReference type="GO" id="GO:0005634">
    <property type="term" value="C:nucleus"/>
    <property type="evidence" value="ECO:0007669"/>
    <property type="project" value="TreeGrafter"/>
</dbReference>
<comment type="similarity">
    <text evidence="7">Belongs to the protein kinase superfamily. Ser/Thr protein kinase family. GCN2 subfamily.</text>
</comment>
<feature type="binding site" evidence="12">
    <location>
        <position position="604"/>
    </location>
    <ligand>
        <name>ATP</name>
        <dbReference type="ChEBI" id="CHEBI:30616"/>
    </ligand>
</feature>
<gene>
    <name evidence="17" type="ORF">NliqN6_2303</name>
</gene>
<feature type="compositionally biased region" description="Polar residues" evidence="14">
    <location>
        <begin position="655"/>
        <end position="677"/>
    </location>
</feature>
<dbReference type="SUPFAM" id="SSF54495">
    <property type="entry name" value="UBC-like"/>
    <property type="match status" value="1"/>
</dbReference>
<feature type="binding site" evidence="11">
    <location>
        <begin position="580"/>
        <end position="588"/>
    </location>
    <ligand>
        <name>ATP</name>
        <dbReference type="ChEBI" id="CHEBI:30616"/>
    </ligand>
</feature>
<dbReference type="Gene3D" id="3.30.200.20">
    <property type="entry name" value="Phosphorylase Kinase, domain 1"/>
    <property type="match status" value="1"/>
</dbReference>
<dbReference type="Pfam" id="PF00069">
    <property type="entry name" value="Pkinase"/>
    <property type="match status" value="3"/>
</dbReference>
<feature type="domain" description="Protein kinase" evidence="15">
    <location>
        <begin position="574"/>
        <end position="932"/>
    </location>
</feature>
<evidence type="ECO:0000313" key="18">
    <source>
        <dbReference type="Proteomes" id="UP000620104"/>
    </source>
</evidence>
<feature type="domain" description="RWD" evidence="16">
    <location>
        <begin position="12"/>
        <end position="121"/>
    </location>
</feature>
<keyword evidence="4 11" id="KW-0547">Nucleotide-binding</keyword>
<dbReference type="GO" id="GO:0000077">
    <property type="term" value="P:DNA damage checkpoint signaling"/>
    <property type="evidence" value="ECO:0007669"/>
    <property type="project" value="InterPro"/>
</dbReference>
<evidence type="ECO:0000256" key="9">
    <source>
        <dbReference type="ARBA" id="ARBA00048679"/>
    </source>
</evidence>
<dbReference type="InterPro" id="IPR008271">
    <property type="entry name" value="Ser/Thr_kinase_AS"/>
</dbReference>
<dbReference type="FunFam" id="3.10.110.10:FF:000050">
    <property type="entry name" value="eIF-2-alpha kinase GCN2"/>
    <property type="match status" value="1"/>
</dbReference>
<evidence type="ECO:0000256" key="4">
    <source>
        <dbReference type="ARBA" id="ARBA00022741"/>
    </source>
</evidence>
<protein>
    <recommendedName>
        <fullName evidence="1">non-specific serine/threonine protein kinase</fullName>
        <ecNumber evidence="1">2.7.11.1</ecNumber>
    </recommendedName>
</protein>
<dbReference type="InterPro" id="IPR045864">
    <property type="entry name" value="aa-tRNA-synth_II/BPL/LPL"/>
</dbReference>